<dbReference type="AlphaFoldDB" id="A0A1M6Y7E3"/>
<dbReference type="RefSeq" id="WP_073459160.1">
    <property type="nucleotide sequence ID" value="NZ_CALGVN010000014.1"/>
</dbReference>
<evidence type="ECO:0000313" key="2">
    <source>
        <dbReference type="Proteomes" id="UP000184363"/>
    </source>
</evidence>
<evidence type="ECO:0000313" key="1">
    <source>
        <dbReference type="EMBL" id="SHL14111.1"/>
    </source>
</evidence>
<reference evidence="1 2" key="1">
    <citation type="submission" date="2016-11" db="EMBL/GenBank/DDBJ databases">
        <authorList>
            <person name="Jaros S."/>
            <person name="Januszkiewicz K."/>
            <person name="Wedrychowicz H."/>
        </authorList>
    </citation>
    <scope>NUCLEOTIDE SEQUENCE [LARGE SCALE GENOMIC DNA]</scope>
    <source>
        <strain evidence="1 2">DSM 43832</strain>
    </source>
</reference>
<gene>
    <name evidence="1" type="ORF">SAMN05443637_11925</name>
</gene>
<protein>
    <recommendedName>
        <fullName evidence="3">Excreted virulence factor EspC, type VII ESX diderm</fullName>
    </recommendedName>
</protein>
<organism evidence="1 2">
    <name type="scientific">Pseudonocardia thermophila</name>
    <dbReference type="NCBI Taxonomy" id="1848"/>
    <lineage>
        <taxon>Bacteria</taxon>
        <taxon>Bacillati</taxon>
        <taxon>Actinomycetota</taxon>
        <taxon>Actinomycetes</taxon>
        <taxon>Pseudonocardiales</taxon>
        <taxon>Pseudonocardiaceae</taxon>
        <taxon>Pseudonocardia</taxon>
    </lineage>
</organism>
<sequence>MTTAETSPGEHAIAVRIAELRADAESWAGFAQRARAARDAADATLLDIRQLSRYGAELEGMNRQLVIKYSTLLHEAAENFDRVATALRLAADTYEAEEAQLLHDIKKNW</sequence>
<dbReference type="EMBL" id="FRAP01000019">
    <property type="protein sequence ID" value="SHL14111.1"/>
    <property type="molecule type" value="Genomic_DNA"/>
</dbReference>
<name>A0A1M6Y7E3_PSETH</name>
<dbReference type="STRING" id="1848.SAMN05443637_11925"/>
<keyword evidence="2" id="KW-1185">Reference proteome</keyword>
<accession>A0A1M6Y7E3</accession>
<dbReference type="Proteomes" id="UP000184363">
    <property type="component" value="Unassembled WGS sequence"/>
</dbReference>
<evidence type="ECO:0008006" key="3">
    <source>
        <dbReference type="Google" id="ProtNLM"/>
    </source>
</evidence>
<proteinExistence type="predicted"/>